<dbReference type="EMBL" id="KX098389">
    <property type="protein sequence ID" value="ANJ65175.2"/>
    <property type="molecule type" value="Genomic_DNA"/>
</dbReference>
<protein>
    <submittedName>
        <fullName evidence="2">Uncharacterized protein</fullName>
    </submittedName>
</protein>
<proteinExistence type="predicted"/>
<reference evidence="2" key="1">
    <citation type="submission" date="2017-06" db="EMBL/GenBank/DDBJ databases">
        <authorList>
            <person name="Berg J.A."/>
            <person name="Peck M.D."/>
            <person name="Grossarth S.E."/>
            <person name="Jarvis T.M."/>
            <person name="Merrill B.D."/>
            <person name="Breakwell D.P."/>
            <person name="Burnett S.H."/>
            <person name="Grose J.H."/>
        </authorList>
    </citation>
    <scope>NUCLEOTIDE SEQUENCE [LARGE SCALE GENOMIC DNA]</scope>
</reference>
<evidence type="ECO:0000313" key="3">
    <source>
        <dbReference type="Proteomes" id="UP000202061"/>
    </source>
</evidence>
<organism evidence="2 3">
    <name type="scientific">Erwinia phage vB_EamP_Frozen</name>
    <dbReference type="NCBI Taxonomy" id="1852641"/>
    <lineage>
        <taxon>Viruses</taxon>
        <taxon>Duplodnaviria</taxon>
        <taxon>Heunggongvirae</taxon>
        <taxon>Uroviricota</taxon>
        <taxon>Caudoviricetes</taxon>
        <taxon>Schitoviridae</taxon>
        <taxon>Erskinevirinae</taxon>
        <taxon>Johnsonvirus</taxon>
        <taxon>Johnsonvirus frozen</taxon>
    </lineage>
</organism>
<keyword evidence="1" id="KW-0812">Transmembrane</keyword>
<accession>A0A191ZCQ5</accession>
<sequence length="81" mass="9252">MMESRNMDGELADLQQQYMDLEIHQIWATLVIAVVLSVHPESDFWFWLNTFIGTGSALFGIWAFIKSRKVKSKIYALISGG</sequence>
<feature type="transmembrane region" description="Helical" evidence="1">
    <location>
        <begin position="44"/>
        <end position="65"/>
    </location>
</feature>
<keyword evidence="1" id="KW-1133">Transmembrane helix</keyword>
<evidence type="ECO:0000313" key="2">
    <source>
        <dbReference type="EMBL" id="ANJ65175.2"/>
    </source>
</evidence>
<dbReference type="Proteomes" id="UP000202061">
    <property type="component" value="Segment"/>
</dbReference>
<feature type="transmembrane region" description="Helical" evidence="1">
    <location>
        <begin position="21"/>
        <end position="38"/>
    </location>
</feature>
<dbReference type="KEGG" id="vg:29065809"/>
<dbReference type="RefSeq" id="YP_009286174.2">
    <property type="nucleotide sequence ID" value="NC_031062.2"/>
</dbReference>
<gene>
    <name evidence="2" type="ORF">FROZEN_45</name>
</gene>
<keyword evidence="1" id="KW-0472">Membrane</keyword>
<evidence type="ECO:0000256" key="1">
    <source>
        <dbReference type="SAM" id="Phobius"/>
    </source>
</evidence>
<dbReference type="GeneID" id="29065809"/>
<keyword evidence="3" id="KW-1185">Reference proteome</keyword>
<name>A0A191ZCQ5_9CAUD</name>